<dbReference type="Proteomes" id="UP001057291">
    <property type="component" value="Unassembled WGS sequence"/>
</dbReference>
<dbReference type="EMBL" id="BOQE01000001">
    <property type="protein sequence ID" value="GIM45428.1"/>
    <property type="molecule type" value="Genomic_DNA"/>
</dbReference>
<dbReference type="RefSeq" id="WP_282198629.1">
    <property type="nucleotide sequence ID" value="NZ_BOQE01000001.1"/>
</dbReference>
<name>A0AAV4LCC3_9BACL</name>
<keyword evidence="2" id="KW-1185">Reference proteome</keyword>
<comment type="caution">
    <text evidence="1">The sequence shown here is derived from an EMBL/GenBank/DDBJ whole genome shotgun (WGS) entry which is preliminary data.</text>
</comment>
<protein>
    <recommendedName>
        <fullName evidence="3">DUF5082 domain-containing protein</fullName>
    </recommendedName>
</protein>
<gene>
    <name evidence="1" type="ORF">DNHGIG_09770</name>
</gene>
<accession>A0AAV4LCC3</accession>
<organism evidence="1 2">
    <name type="scientific">Collibacillus ludicampi</name>
    <dbReference type="NCBI Taxonomy" id="2771369"/>
    <lineage>
        <taxon>Bacteria</taxon>
        <taxon>Bacillati</taxon>
        <taxon>Bacillota</taxon>
        <taxon>Bacilli</taxon>
        <taxon>Bacillales</taxon>
        <taxon>Alicyclobacillaceae</taxon>
        <taxon>Collibacillus</taxon>
    </lineage>
</organism>
<evidence type="ECO:0000313" key="2">
    <source>
        <dbReference type="Proteomes" id="UP001057291"/>
    </source>
</evidence>
<evidence type="ECO:0008006" key="3">
    <source>
        <dbReference type="Google" id="ProtNLM"/>
    </source>
</evidence>
<proteinExistence type="predicted"/>
<evidence type="ECO:0000313" key="1">
    <source>
        <dbReference type="EMBL" id="GIM45428.1"/>
    </source>
</evidence>
<reference evidence="1" key="1">
    <citation type="journal article" date="2023" name="Int. J. Syst. Evol. Microbiol.">
        <title>Collibacillus ludicampi gen. nov., sp. nov., a new soil bacterium of the family Alicyclobacillaceae.</title>
        <authorList>
            <person name="Jojima T."/>
            <person name="Ioku Y."/>
            <person name="Fukuta Y."/>
            <person name="Shirasaka N."/>
            <person name="Matsumura Y."/>
            <person name="Mori M."/>
        </authorList>
    </citation>
    <scope>NUCLEOTIDE SEQUENCE</scope>
    <source>
        <strain evidence="1">TP075</strain>
    </source>
</reference>
<dbReference type="AlphaFoldDB" id="A0AAV4LCC3"/>
<sequence length="130" mass="15031">MGKVKAKNWVGVTKMENDQDLKHTLSYIHSELNRMETMAGTLSSIEREHYNKLTKLTSNPEIHDSKFNIFVNQFFDDRELVDLAVEEQNAARQLETMKQMCFAMAQKIEEIKNVVDRGELGESAQRAETH</sequence>